<name>A0ABR1A8H6_HUSHU</name>
<evidence type="ECO:0000313" key="3">
    <source>
        <dbReference type="Proteomes" id="UP001369086"/>
    </source>
</evidence>
<dbReference type="EMBL" id="JAHFZB010000002">
    <property type="protein sequence ID" value="KAK6492961.1"/>
    <property type="molecule type" value="Genomic_DNA"/>
</dbReference>
<dbReference type="Proteomes" id="UP001369086">
    <property type="component" value="Unassembled WGS sequence"/>
</dbReference>
<protein>
    <submittedName>
        <fullName evidence="2">Tetratricopeptide repeat protein 33-like isoform X1</fullName>
    </submittedName>
</protein>
<evidence type="ECO:0000256" key="1">
    <source>
        <dbReference type="PROSITE-ProRule" id="PRU00339"/>
    </source>
</evidence>
<dbReference type="SMART" id="SM00028">
    <property type="entry name" value="TPR"/>
    <property type="match status" value="2"/>
</dbReference>
<accession>A0ABR1A8H6</accession>
<reference evidence="2 3" key="1">
    <citation type="submission" date="2021-05" db="EMBL/GenBank/DDBJ databases">
        <authorList>
            <person name="Zahm M."/>
            <person name="Klopp C."/>
            <person name="Cabau C."/>
            <person name="Kuhl H."/>
            <person name="Suciu R."/>
            <person name="Ciorpac M."/>
            <person name="Holostenco D."/>
            <person name="Gessner J."/>
            <person name="Wuertz S."/>
            <person name="Hohne C."/>
            <person name="Stock M."/>
            <person name="Gislard M."/>
            <person name="Lluch J."/>
            <person name="Milhes M."/>
            <person name="Lampietro C."/>
            <person name="Lopez Roques C."/>
            <person name="Donnadieu C."/>
            <person name="Du K."/>
            <person name="Schartl M."/>
            <person name="Guiguen Y."/>
        </authorList>
    </citation>
    <scope>NUCLEOTIDE SEQUENCE [LARGE SCALE GENOMIC DNA]</scope>
    <source>
        <strain evidence="2">Hh-F2</strain>
        <tissue evidence="2">Blood</tissue>
    </source>
</reference>
<organism evidence="2 3">
    <name type="scientific">Huso huso</name>
    <name type="common">Beluga</name>
    <name type="synonym">Acipenser huso</name>
    <dbReference type="NCBI Taxonomy" id="61971"/>
    <lineage>
        <taxon>Eukaryota</taxon>
        <taxon>Metazoa</taxon>
        <taxon>Chordata</taxon>
        <taxon>Craniata</taxon>
        <taxon>Vertebrata</taxon>
        <taxon>Euteleostomi</taxon>
        <taxon>Actinopterygii</taxon>
        <taxon>Chondrostei</taxon>
        <taxon>Acipenseriformes</taxon>
        <taxon>Acipenseridae</taxon>
        <taxon>Huso</taxon>
    </lineage>
</organism>
<dbReference type="SUPFAM" id="SSF48452">
    <property type="entry name" value="TPR-like"/>
    <property type="match status" value="1"/>
</dbReference>
<comment type="caution">
    <text evidence="2">The sequence shown here is derived from an EMBL/GenBank/DDBJ whole genome shotgun (WGS) entry which is preliminary data.</text>
</comment>
<dbReference type="InterPro" id="IPR019734">
    <property type="entry name" value="TPR_rpt"/>
</dbReference>
<dbReference type="PANTHER" id="PTHR15544">
    <property type="entry name" value="OSMOSIS RESPONSIVE FACTOR"/>
    <property type="match status" value="1"/>
</dbReference>
<dbReference type="InterPro" id="IPR011990">
    <property type="entry name" value="TPR-like_helical_dom_sf"/>
</dbReference>
<keyword evidence="3" id="KW-1185">Reference proteome</keyword>
<dbReference type="Gene3D" id="1.25.40.10">
    <property type="entry name" value="Tetratricopeptide repeat domain"/>
    <property type="match status" value="1"/>
</dbReference>
<dbReference type="PANTHER" id="PTHR15544:SF0">
    <property type="entry name" value="TETRATRICOPEPTIDE REPEAT PROTEIN 33"/>
    <property type="match status" value="1"/>
</dbReference>
<dbReference type="InterPro" id="IPR052658">
    <property type="entry name" value="TPR-containing"/>
</dbReference>
<feature type="repeat" description="TPR" evidence="1">
    <location>
        <begin position="175"/>
        <end position="208"/>
    </location>
</feature>
<gene>
    <name evidence="2" type="ORF">HHUSO_G2401</name>
</gene>
<proteinExistence type="predicted"/>
<dbReference type="PROSITE" id="PS50005">
    <property type="entry name" value="TPR"/>
    <property type="match status" value="1"/>
</dbReference>
<keyword evidence="1" id="KW-0802">TPR repeat</keyword>
<evidence type="ECO:0000313" key="2">
    <source>
        <dbReference type="EMBL" id="KAK6492961.1"/>
    </source>
</evidence>
<sequence length="316" mass="35665">MELQHFIFTVLDFLFPFWTSPESILSNGQDRVKVKCLWCAIINASLVTHMASFGWKRKAGDKVSKVAAQRFEAEATEEAEVDGNEVDWLHVIKRRKEVLLEDCAAKSKRLKDEGAILAGNGRHWEAIGRWDDAIQLTPEDATLYEMKSQVLTVLQEVFPAVQAAEMAVRLNPRWWEAWQTLGRAQLNLGEVALAVKSFQTAIHICPAECSLWEEDLSWALKLRERQRAAEEAARLEEEAEKQLLAAPELIPDYDFESDEVVAACVAIAERQKQAEKNKKTAVIMTASSSVETVSENKDSKTTPADQQFVKARLLDH</sequence>